<evidence type="ECO:0008006" key="4">
    <source>
        <dbReference type="Google" id="ProtNLM"/>
    </source>
</evidence>
<evidence type="ECO:0000256" key="1">
    <source>
        <dbReference type="SAM" id="Phobius"/>
    </source>
</evidence>
<reference evidence="3" key="1">
    <citation type="journal article" date="2019" name="Int. J. Syst. Evol. Microbiol.">
        <title>The Global Catalogue of Microorganisms (GCM) 10K type strain sequencing project: providing services to taxonomists for standard genome sequencing and annotation.</title>
        <authorList>
            <consortium name="The Broad Institute Genomics Platform"/>
            <consortium name="The Broad Institute Genome Sequencing Center for Infectious Disease"/>
            <person name="Wu L."/>
            <person name="Ma J."/>
        </authorList>
    </citation>
    <scope>NUCLEOTIDE SEQUENCE [LARGE SCALE GENOMIC DNA]</scope>
    <source>
        <strain evidence="3">JCM 4805</strain>
    </source>
</reference>
<feature type="transmembrane region" description="Helical" evidence="1">
    <location>
        <begin position="145"/>
        <end position="165"/>
    </location>
</feature>
<keyword evidence="1" id="KW-0472">Membrane</keyword>
<evidence type="ECO:0000313" key="2">
    <source>
        <dbReference type="EMBL" id="GAA0441688.1"/>
    </source>
</evidence>
<comment type="caution">
    <text evidence="2">The sequence shown here is derived from an EMBL/GenBank/DDBJ whole genome shotgun (WGS) entry which is preliminary data.</text>
</comment>
<proteinExistence type="predicted"/>
<dbReference type="Proteomes" id="UP001500909">
    <property type="component" value="Unassembled WGS sequence"/>
</dbReference>
<dbReference type="RefSeq" id="WP_346092303.1">
    <property type="nucleotide sequence ID" value="NZ_BAAABY010000002.1"/>
</dbReference>
<organism evidence="2 3">
    <name type="scientific">Streptomyces olivaceiscleroticus</name>
    <dbReference type="NCBI Taxonomy" id="68245"/>
    <lineage>
        <taxon>Bacteria</taxon>
        <taxon>Bacillati</taxon>
        <taxon>Actinomycetota</taxon>
        <taxon>Actinomycetes</taxon>
        <taxon>Kitasatosporales</taxon>
        <taxon>Streptomycetaceae</taxon>
        <taxon>Streptomyces</taxon>
    </lineage>
</organism>
<keyword evidence="3" id="KW-1185">Reference proteome</keyword>
<dbReference type="InterPro" id="IPR039708">
    <property type="entry name" value="MT1774/Rv1733c-like"/>
</dbReference>
<keyword evidence="1" id="KW-0812">Transmembrane</keyword>
<accession>A0ABP3J4H8</accession>
<sequence length="195" mass="21322">MQHIGGRWRWRRCPLRRRWDVLDAWLGLLTALALILGVPAVGLSAGLATYGSQRTERAEQLAERRTLTGRLLEPVPADPSTTGFAAGIDRVPAKVRWTGPDGRRHTGTVDVEPGTRKGAAVPVWTHPDGRLADPPMTTAQAADDGVAAGLGTGMALGLAVLAVRWGGRRYLDRVRLAGWEREWARIGPRWGRHHI</sequence>
<evidence type="ECO:0000313" key="3">
    <source>
        <dbReference type="Proteomes" id="UP001500909"/>
    </source>
</evidence>
<dbReference type="EMBL" id="BAAABY010000002">
    <property type="protein sequence ID" value="GAA0441688.1"/>
    <property type="molecule type" value="Genomic_DNA"/>
</dbReference>
<dbReference type="PANTHER" id="PTHR42305:SF1">
    <property type="entry name" value="MEMBRANE PROTEIN RV1733C-RELATED"/>
    <property type="match status" value="1"/>
</dbReference>
<protein>
    <recommendedName>
        <fullName evidence="4">Proline rich protein membrane protein</fullName>
    </recommendedName>
</protein>
<name>A0ABP3J4H8_9ACTN</name>
<gene>
    <name evidence="2" type="ORF">GCM10010361_02090</name>
</gene>
<dbReference type="PANTHER" id="PTHR42305">
    <property type="entry name" value="MEMBRANE PROTEIN RV1733C-RELATED"/>
    <property type="match status" value="1"/>
</dbReference>
<keyword evidence="1" id="KW-1133">Transmembrane helix</keyword>
<feature type="transmembrane region" description="Helical" evidence="1">
    <location>
        <begin position="21"/>
        <end position="42"/>
    </location>
</feature>